<dbReference type="InterPro" id="IPR039261">
    <property type="entry name" value="FNR_nucleotide-bd"/>
</dbReference>
<evidence type="ECO:0000313" key="13">
    <source>
        <dbReference type="Proteomes" id="UP000245783"/>
    </source>
</evidence>
<dbReference type="STRING" id="1522189.A0A316VRD8"/>
<dbReference type="SUPFAM" id="SSF63380">
    <property type="entry name" value="Riboflavin synthase domain-like"/>
    <property type="match status" value="1"/>
</dbReference>
<evidence type="ECO:0000256" key="3">
    <source>
        <dbReference type="ARBA" id="ARBA00022490"/>
    </source>
</evidence>
<dbReference type="Proteomes" id="UP000245783">
    <property type="component" value="Unassembled WGS sequence"/>
</dbReference>
<dbReference type="EMBL" id="KZ819438">
    <property type="protein sequence ID" value="PWN39920.1"/>
    <property type="molecule type" value="Genomic_DNA"/>
</dbReference>
<dbReference type="InterPro" id="IPR003097">
    <property type="entry name" value="CysJ-like_FAD-binding"/>
</dbReference>
<dbReference type="GO" id="GO:0160246">
    <property type="term" value="F:NADPH-iron-sulfur [2Fe-2S] protein oxidoreductase activity"/>
    <property type="evidence" value="ECO:0007669"/>
    <property type="project" value="InterPro"/>
</dbReference>
<keyword evidence="13" id="KW-1185">Reference proteome</keyword>
<feature type="domain" description="Flavodoxin-like" evidence="10">
    <location>
        <begin position="3"/>
        <end position="147"/>
    </location>
</feature>
<name>A0A316VRD8_9BASI</name>
<dbReference type="HAMAP" id="MF_03178">
    <property type="entry name" value="NDOR1"/>
    <property type="match status" value="1"/>
</dbReference>
<evidence type="ECO:0000259" key="11">
    <source>
        <dbReference type="PROSITE" id="PS51384"/>
    </source>
</evidence>
<keyword evidence="8" id="KW-0560">Oxidoreductase</keyword>
<dbReference type="Gene3D" id="1.20.990.10">
    <property type="entry name" value="NADPH-cytochrome p450 Reductase, Chain A, domain 3"/>
    <property type="match status" value="1"/>
</dbReference>
<dbReference type="Pfam" id="PF00175">
    <property type="entry name" value="NAD_binding_1"/>
    <property type="match status" value="1"/>
</dbReference>
<dbReference type="GO" id="GO:0005829">
    <property type="term" value="C:cytosol"/>
    <property type="evidence" value="ECO:0007669"/>
    <property type="project" value="TreeGrafter"/>
</dbReference>
<feature type="non-terminal residue" evidence="12">
    <location>
        <position position="609"/>
    </location>
</feature>
<dbReference type="InterPro" id="IPR001094">
    <property type="entry name" value="Flavdoxin-like"/>
</dbReference>
<dbReference type="GO" id="GO:0050660">
    <property type="term" value="F:flavin adenine dinucleotide binding"/>
    <property type="evidence" value="ECO:0007669"/>
    <property type="project" value="TreeGrafter"/>
</dbReference>
<dbReference type="SUPFAM" id="SSF52343">
    <property type="entry name" value="Ferredoxin reductase-like, C-terminal NADP-linked domain"/>
    <property type="match status" value="1"/>
</dbReference>
<comment type="cofactor">
    <cofactor evidence="1">
        <name>FMN</name>
        <dbReference type="ChEBI" id="CHEBI:58210"/>
    </cofactor>
</comment>
<proteinExistence type="inferred from homology"/>
<feature type="non-terminal residue" evidence="12">
    <location>
        <position position="1"/>
    </location>
</feature>
<reference evidence="12 13" key="1">
    <citation type="journal article" date="2018" name="Mol. Biol. Evol.">
        <title>Broad Genomic Sampling Reveals a Smut Pathogenic Ancestry of the Fungal Clade Ustilaginomycotina.</title>
        <authorList>
            <person name="Kijpornyongpan T."/>
            <person name="Mondo S.J."/>
            <person name="Barry K."/>
            <person name="Sandor L."/>
            <person name="Lee J."/>
            <person name="Lipzen A."/>
            <person name="Pangilinan J."/>
            <person name="LaButti K."/>
            <person name="Hainaut M."/>
            <person name="Henrissat B."/>
            <person name="Grigoriev I.V."/>
            <person name="Spatafora J.W."/>
            <person name="Aime M.C."/>
        </authorList>
    </citation>
    <scope>NUCLEOTIDE SEQUENCE [LARGE SCALE GENOMIC DNA]</scope>
    <source>
        <strain evidence="12 13">MCA 4658</strain>
    </source>
</reference>
<evidence type="ECO:0000256" key="7">
    <source>
        <dbReference type="ARBA" id="ARBA00022857"/>
    </source>
</evidence>
<protein>
    <submittedName>
        <fullName evidence="12">Riboflavin synthase domain-like protein</fullName>
    </submittedName>
</protein>
<dbReference type="FunCoup" id="A0A316VRD8">
    <property type="interactions" value="387"/>
</dbReference>
<dbReference type="SUPFAM" id="SSF52218">
    <property type="entry name" value="Flavoproteins"/>
    <property type="match status" value="1"/>
</dbReference>
<evidence type="ECO:0000259" key="10">
    <source>
        <dbReference type="PROSITE" id="PS50902"/>
    </source>
</evidence>
<dbReference type="InterPro" id="IPR001433">
    <property type="entry name" value="OxRdtase_FAD/NAD-bd"/>
</dbReference>
<evidence type="ECO:0000256" key="8">
    <source>
        <dbReference type="ARBA" id="ARBA00023002"/>
    </source>
</evidence>
<dbReference type="InterPro" id="IPR001709">
    <property type="entry name" value="Flavoprot_Pyr_Nucl_cyt_Rdtase"/>
</dbReference>
<dbReference type="Gene3D" id="2.40.30.10">
    <property type="entry name" value="Translation factors"/>
    <property type="match status" value="1"/>
</dbReference>
<dbReference type="InterPro" id="IPR017927">
    <property type="entry name" value="FAD-bd_FR_type"/>
</dbReference>
<feature type="region of interest" description="Disordered" evidence="9">
    <location>
        <begin position="185"/>
        <end position="206"/>
    </location>
</feature>
<gene>
    <name evidence="12" type="ORF">IE81DRAFT_283141</name>
</gene>
<dbReference type="Gene3D" id="3.40.50.80">
    <property type="entry name" value="Nucleotide-binding domain of ferredoxin-NADP reductase (FNR) module"/>
    <property type="match status" value="1"/>
</dbReference>
<dbReference type="PRINTS" id="PR00371">
    <property type="entry name" value="FPNCR"/>
</dbReference>
<organism evidence="12 13">
    <name type="scientific">Ceraceosorus guamensis</name>
    <dbReference type="NCBI Taxonomy" id="1522189"/>
    <lineage>
        <taxon>Eukaryota</taxon>
        <taxon>Fungi</taxon>
        <taxon>Dikarya</taxon>
        <taxon>Basidiomycota</taxon>
        <taxon>Ustilaginomycotina</taxon>
        <taxon>Exobasidiomycetes</taxon>
        <taxon>Ceraceosorales</taxon>
        <taxon>Ceraceosoraceae</taxon>
        <taxon>Ceraceosorus</taxon>
    </lineage>
</organism>
<dbReference type="PROSITE" id="PS51384">
    <property type="entry name" value="FAD_FR"/>
    <property type="match status" value="1"/>
</dbReference>
<keyword evidence="5" id="KW-0288">FMN</keyword>
<dbReference type="AlphaFoldDB" id="A0A316VRD8"/>
<keyword evidence="4" id="KW-0285">Flavoprotein</keyword>
<comment type="cofactor">
    <cofactor evidence="2">
        <name>FAD</name>
        <dbReference type="ChEBI" id="CHEBI:57692"/>
    </cofactor>
</comment>
<evidence type="ECO:0000256" key="1">
    <source>
        <dbReference type="ARBA" id="ARBA00001917"/>
    </source>
</evidence>
<dbReference type="Gene3D" id="3.40.50.360">
    <property type="match status" value="1"/>
</dbReference>
<accession>A0A316VRD8</accession>
<dbReference type="PANTHER" id="PTHR19384">
    <property type="entry name" value="NITRIC OXIDE SYNTHASE-RELATED"/>
    <property type="match status" value="1"/>
</dbReference>
<dbReference type="InterPro" id="IPR023173">
    <property type="entry name" value="NADPH_Cyt_P450_Rdtase_alpha"/>
</dbReference>
<keyword evidence="6" id="KW-0274">FAD</keyword>
<dbReference type="Pfam" id="PF00667">
    <property type="entry name" value="FAD_binding_1"/>
    <property type="match status" value="1"/>
</dbReference>
<dbReference type="InterPro" id="IPR029039">
    <property type="entry name" value="Flavoprotein-like_sf"/>
</dbReference>
<evidence type="ECO:0000256" key="2">
    <source>
        <dbReference type="ARBA" id="ARBA00001974"/>
    </source>
</evidence>
<dbReference type="Pfam" id="PF00258">
    <property type="entry name" value="Flavodoxin_1"/>
    <property type="match status" value="1"/>
</dbReference>
<dbReference type="OrthoDB" id="1856718at2759"/>
<dbReference type="PRINTS" id="PR00369">
    <property type="entry name" value="FLAVODOXIN"/>
</dbReference>
<dbReference type="InParanoid" id="A0A316VRD8"/>
<evidence type="ECO:0000313" key="12">
    <source>
        <dbReference type="EMBL" id="PWN39920.1"/>
    </source>
</evidence>
<dbReference type="InterPro" id="IPR028879">
    <property type="entry name" value="NDOR1"/>
</dbReference>
<evidence type="ECO:0000256" key="5">
    <source>
        <dbReference type="ARBA" id="ARBA00022643"/>
    </source>
</evidence>
<dbReference type="InterPro" id="IPR017938">
    <property type="entry name" value="Riboflavin_synthase-like_b-brl"/>
</dbReference>
<keyword evidence="3" id="KW-0963">Cytoplasm</keyword>
<dbReference type="GeneID" id="37033428"/>
<keyword evidence="7" id="KW-0521">NADP</keyword>
<dbReference type="PROSITE" id="PS50902">
    <property type="entry name" value="FLAVODOXIN_LIKE"/>
    <property type="match status" value="1"/>
</dbReference>
<sequence length="609" mass="68766">RRLTIVYATETGTAQDVAHRLARVARRRRMEVEVVAVQSYGALTLPEQRLIVLIISTTGQGDFPASSMAFWKFLCRAGLPTDILQDTHFATLALGDSSYERFCWPGRMLHNRLLQLGASPLLPHQDADDQHYLGIDGTLHPWTRQLFDVLEEHYLQQLSPSLSFIPDDEPLPPLLRLVRSSNTNAQASTSTSKLPSPAPQVDSSSSRIHKAVVERNDRMTMQTHFQDVRLLRLLIISPRSRYETGDVAVLQPENSAAEVQRFLDAAGWADTADTLFEMRADSDAPFVKGQLVTLRTLLTRHLSPLSVPRMSFFDVMRHWAPKGSLQREKLDEFCGSAPEGQSHNEGADELYEYAMRVRRTCTEVIEEFDEVRIPPDYILDLLPPLRPREFSIACAKETNECIVELAIALVKYRTRLDKPRRGVCSRWVETLEPGTILPVRFKRGTLRLPQSPQTPVVFVGPGTGVAPIRALVQQRVRSLPARNSDPNNTLVFLGCRHSQRDWLFRDDWKQLAGEDAQSSPILRYFLAASREAEDGAKTYVQDKILEQSALVWDALRYVMISGSSGNMPSGVRKAVEQVAVERGGYTEQQAKEYVEGMITDGRWQEECWS</sequence>
<dbReference type="InterPro" id="IPR008254">
    <property type="entry name" value="Flavodoxin/NO_synth"/>
</dbReference>
<dbReference type="PANTHER" id="PTHR19384:SF10">
    <property type="entry name" value="NADPH-DEPENDENT DIFLAVIN OXIDOREDUCTASE 1"/>
    <property type="match status" value="1"/>
</dbReference>
<evidence type="ECO:0000256" key="4">
    <source>
        <dbReference type="ARBA" id="ARBA00022630"/>
    </source>
</evidence>
<feature type="domain" description="FAD-binding FR-type" evidence="11">
    <location>
        <begin position="206"/>
        <end position="449"/>
    </location>
</feature>
<evidence type="ECO:0000256" key="9">
    <source>
        <dbReference type="SAM" id="MobiDB-lite"/>
    </source>
</evidence>
<evidence type="ECO:0000256" key="6">
    <source>
        <dbReference type="ARBA" id="ARBA00022827"/>
    </source>
</evidence>
<dbReference type="GO" id="GO:0010181">
    <property type="term" value="F:FMN binding"/>
    <property type="evidence" value="ECO:0007669"/>
    <property type="project" value="InterPro"/>
</dbReference>
<dbReference type="RefSeq" id="XP_025367080.1">
    <property type="nucleotide sequence ID" value="XM_025511558.1"/>
</dbReference>